<dbReference type="AlphaFoldDB" id="A0A6G9Y7F8"/>
<dbReference type="PANTHER" id="PTHR30137">
    <property type="entry name" value="LUCIFERASE-LIKE MONOOXYGENASE"/>
    <property type="match status" value="1"/>
</dbReference>
<evidence type="ECO:0000259" key="1">
    <source>
        <dbReference type="Pfam" id="PF00296"/>
    </source>
</evidence>
<dbReference type="Proteomes" id="UP000503540">
    <property type="component" value="Chromosome"/>
</dbReference>
<dbReference type="GO" id="GO:0016705">
    <property type="term" value="F:oxidoreductase activity, acting on paired donors, with incorporation or reduction of molecular oxygen"/>
    <property type="evidence" value="ECO:0007669"/>
    <property type="project" value="InterPro"/>
</dbReference>
<dbReference type="InterPro" id="IPR019922">
    <property type="entry name" value="Lucif-like_OxRdatse_MSMEG_4141"/>
</dbReference>
<proteinExistence type="predicted"/>
<organism evidence="2 3">
    <name type="scientific">Nocardia arthritidis</name>
    <dbReference type="NCBI Taxonomy" id="228602"/>
    <lineage>
        <taxon>Bacteria</taxon>
        <taxon>Bacillati</taxon>
        <taxon>Actinomycetota</taxon>
        <taxon>Actinomycetes</taxon>
        <taxon>Mycobacteriales</taxon>
        <taxon>Nocardiaceae</taxon>
        <taxon>Nocardia</taxon>
    </lineage>
</organism>
<dbReference type="PANTHER" id="PTHR30137:SF18">
    <property type="entry name" value="CONSERVED PROTEIN"/>
    <property type="match status" value="1"/>
</dbReference>
<keyword evidence="3" id="KW-1185">Reference proteome</keyword>
<protein>
    <submittedName>
        <fullName evidence="2">TIGR03620 family F420-dependent LLM class oxidoreductase</fullName>
    </submittedName>
</protein>
<dbReference type="InterPro" id="IPR036661">
    <property type="entry name" value="Luciferase-like_sf"/>
</dbReference>
<reference evidence="2 3" key="1">
    <citation type="journal article" date="2019" name="ACS Chem. Biol.">
        <title>Identification and Mobilization of a Cryptic Antibiotic Biosynthesis Gene Locus from a Human-Pathogenic Nocardia Isolate.</title>
        <authorList>
            <person name="Herisse M."/>
            <person name="Ishida K."/>
            <person name="Porter J.L."/>
            <person name="Howden B."/>
            <person name="Hertweck C."/>
            <person name="Stinear T.P."/>
            <person name="Pidot S.J."/>
        </authorList>
    </citation>
    <scope>NUCLEOTIDE SEQUENCE [LARGE SCALE GENOMIC DNA]</scope>
    <source>
        <strain evidence="2 3">AUSMDU00012717</strain>
    </source>
</reference>
<dbReference type="SUPFAM" id="SSF51679">
    <property type="entry name" value="Bacterial luciferase-like"/>
    <property type="match status" value="1"/>
</dbReference>
<accession>A0A6G9Y7F8</accession>
<evidence type="ECO:0000313" key="2">
    <source>
        <dbReference type="EMBL" id="QIS09027.1"/>
    </source>
</evidence>
<name>A0A6G9Y7F8_9NOCA</name>
<feature type="domain" description="Luciferase-like" evidence="1">
    <location>
        <begin position="43"/>
        <end position="217"/>
    </location>
</feature>
<dbReference type="InterPro" id="IPR050766">
    <property type="entry name" value="Bact_Lucif_Oxidored"/>
</dbReference>
<evidence type="ECO:0000313" key="3">
    <source>
        <dbReference type="Proteomes" id="UP000503540"/>
    </source>
</evidence>
<dbReference type="EMBL" id="CP046172">
    <property type="protein sequence ID" value="QIS09027.1"/>
    <property type="molecule type" value="Genomic_DNA"/>
</dbReference>
<sequence length="299" mass="32252">MESAKTSGKISRNRCGDSGVRPGMTFDNLGRFGVWRRYSGFTPEQARELEELGYGTLWLGTSPPDELPVVESLLDATESIAVATSIVNIWATDPKRIAESFHRIEARFPGRFLLGIGAGNPEVNSAYQKPYDALVEYLDALDAAGVPKERRALAALGPKVLKLAAERSAGALPYLVPTAHTASAREILGPEALLATEHKVVVDADLVRARQTARPRVGMYLDLRNYTANLRRFGFTDEDLAKPGSDRLVDAVVASGDVAAVVEKLTEHLRAGANHVALQVLNLDESGALKTLAPLLKAV</sequence>
<dbReference type="Pfam" id="PF00296">
    <property type="entry name" value="Bac_luciferase"/>
    <property type="match status" value="1"/>
</dbReference>
<gene>
    <name evidence="2" type="ORF">F5544_05575</name>
</gene>
<dbReference type="GO" id="GO:0005829">
    <property type="term" value="C:cytosol"/>
    <property type="evidence" value="ECO:0007669"/>
    <property type="project" value="TreeGrafter"/>
</dbReference>
<dbReference type="NCBIfam" id="TIGR03620">
    <property type="entry name" value="F420_MSMEG_4141"/>
    <property type="match status" value="1"/>
</dbReference>
<dbReference type="InterPro" id="IPR011251">
    <property type="entry name" value="Luciferase-like_dom"/>
</dbReference>
<dbReference type="Gene3D" id="3.20.20.30">
    <property type="entry name" value="Luciferase-like domain"/>
    <property type="match status" value="2"/>
</dbReference>
<dbReference type="KEGG" id="nah:F5544_05575"/>